<gene>
    <name evidence="1" type="ORF">SELMODRAFT_69190</name>
</gene>
<feature type="non-terminal residue" evidence="1">
    <location>
        <position position="85"/>
    </location>
</feature>
<dbReference type="PANTHER" id="PTHR47926">
    <property type="entry name" value="PENTATRICOPEPTIDE REPEAT-CONTAINING PROTEIN"/>
    <property type="match status" value="1"/>
</dbReference>
<reference evidence="1 2" key="1">
    <citation type="journal article" date="2011" name="Science">
        <title>The Selaginella genome identifies genetic changes associated with the evolution of vascular plants.</title>
        <authorList>
            <person name="Banks J.A."/>
            <person name="Nishiyama T."/>
            <person name="Hasebe M."/>
            <person name="Bowman J.L."/>
            <person name="Gribskov M."/>
            <person name="dePamphilis C."/>
            <person name="Albert V.A."/>
            <person name="Aono N."/>
            <person name="Aoyama T."/>
            <person name="Ambrose B.A."/>
            <person name="Ashton N.W."/>
            <person name="Axtell M.J."/>
            <person name="Barker E."/>
            <person name="Barker M.S."/>
            <person name="Bennetzen J.L."/>
            <person name="Bonawitz N.D."/>
            <person name="Chapple C."/>
            <person name="Cheng C."/>
            <person name="Correa L.G."/>
            <person name="Dacre M."/>
            <person name="DeBarry J."/>
            <person name="Dreyer I."/>
            <person name="Elias M."/>
            <person name="Engstrom E.M."/>
            <person name="Estelle M."/>
            <person name="Feng L."/>
            <person name="Finet C."/>
            <person name="Floyd S.K."/>
            <person name="Frommer W.B."/>
            <person name="Fujita T."/>
            <person name="Gramzow L."/>
            <person name="Gutensohn M."/>
            <person name="Harholt J."/>
            <person name="Hattori M."/>
            <person name="Heyl A."/>
            <person name="Hirai T."/>
            <person name="Hiwatashi Y."/>
            <person name="Ishikawa M."/>
            <person name="Iwata M."/>
            <person name="Karol K.G."/>
            <person name="Koehler B."/>
            <person name="Kolukisaoglu U."/>
            <person name="Kubo M."/>
            <person name="Kurata T."/>
            <person name="Lalonde S."/>
            <person name="Li K."/>
            <person name="Li Y."/>
            <person name="Litt A."/>
            <person name="Lyons E."/>
            <person name="Manning G."/>
            <person name="Maruyama T."/>
            <person name="Michael T.P."/>
            <person name="Mikami K."/>
            <person name="Miyazaki S."/>
            <person name="Morinaga S."/>
            <person name="Murata T."/>
            <person name="Mueller-Roeber B."/>
            <person name="Nelson D.R."/>
            <person name="Obara M."/>
            <person name="Oguri Y."/>
            <person name="Olmstead R.G."/>
            <person name="Onodera N."/>
            <person name="Petersen B.L."/>
            <person name="Pils B."/>
            <person name="Prigge M."/>
            <person name="Rensing S.A."/>
            <person name="Riano-Pachon D.M."/>
            <person name="Roberts A.W."/>
            <person name="Sato Y."/>
            <person name="Scheller H.V."/>
            <person name="Schulz B."/>
            <person name="Schulz C."/>
            <person name="Shakirov E.V."/>
            <person name="Shibagaki N."/>
            <person name="Shinohara N."/>
            <person name="Shippen D.E."/>
            <person name="Soerensen I."/>
            <person name="Sotooka R."/>
            <person name="Sugimoto N."/>
            <person name="Sugita M."/>
            <person name="Sumikawa N."/>
            <person name="Tanurdzic M."/>
            <person name="Theissen G."/>
            <person name="Ulvskov P."/>
            <person name="Wakazuki S."/>
            <person name="Weng J.K."/>
            <person name="Willats W.W."/>
            <person name="Wipf D."/>
            <person name="Wolf P.G."/>
            <person name="Yang L."/>
            <person name="Zimmer A.D."/>
            <person name="Zhu Q."/>
            <person name="Mitros T."/>
            <person name="Hellsten U."/>
            <person name="Loque D."/>
            <person name="Otillar R."/>
            <person name="Salamov A."/>
            <person name="Schmutz J."/>
            <person name="Shapiro H."/>
            <person name="Lindquist E."/>
            <person name="Lucas S."/>
            <person name="Rokhsar D."/>
            <person name="Grigoriev I.V."/>
        </authorList>
    </citation>
    <scope>NUCLEOTIDE SEQUENCE [LARGE SCALE GENOMIC DNA]</scope>
</reference>
<dbReference type="GO" id="GO:0009451">
    <property type="term" value="P:RNA modification"/>
    <property type="evidence" value="ECO:0007669"/>
    <property type="project" value="InterPro"/>
</dbReference>
<dbReference type="HOGENOM" id="CLU_2519303_0_0_1"/>
<evidence type="ECO:0000313" key="1">
    <source>
        <dbReference type="EMBL" id="EFJ33250.1"/>
    </source>
</evidence>
<dbReference type="eggNOG" id="KOG4197">
    <property type="taxonomic scope" value="Eukaryota"/>
</dbReference>
<evidence type="ECO:0008006" key="3">
    <source>
        <dbReference type="Google" id="ProtNLM"/>
    </source>
</evidence>
<dbReference type="EMBL" id="GL377571">
    <property type="protein sequence ID" value="EFJ33250.1"/>
    <property type="molecule type" value="Genomic_DNA"/>
</dbReference>
<dbReference type="InterPro" id="IPR046848">
    <property type="entry name" value="E_motif"/>
</dbReference>
<sequence>PLVRKRAHCSMPFEADARVWMTLLACCRRHLDTENGKLCAERLFVLDPENVSPYKILVEIYSQTGRENDIAGLKKMVRDKGLHKL</sequence>
<accession>D8R3C1</accession>
<dbReference type="Gramene" id="EFJ33250">
    <property type="protein sequence ID" value="EFJ33250"/>
    <property type="gene ID" value="SELMODRAFT_69190"/>
</dbReference>
<dbReference type="GO" id="GO:0003723">
    <property type="term" value="F:RNA binding"/>
    <property type="evidence" value="ECO:0007669"/>
    <property type="project" value="InterPro"/>
</dbReference>
<organism evidence="2">
    <name type="scientific">Selaginella moellendorffii</name>
    <name type="common">Spikemoss</name>
    <dbReference type="NCBI Taxonomy" id="88036"/>
    <lineage>
        <taxon>Eukaryota</taxon>
        <taxon>Viridiplantae</taxon>
        <taxon>Streptophyta</taxon>
        <taxon>Embryophyta</taxon>
        <taxon>Tracheophyta</taxon>
        <taxon>Lycopodiopsida</taxon>
        <taxon>Selaginellales</taxon>
        <taxon>Selaginellaceae</taxon>
        <taxon>Selaginella</taxon>
    </lineage>
</organism>
<dbReference type="InterPro" id="IPR046960">
    <property type="entry name" value="PPR_At4g14850-like_plant"/>
</dbReference>
<dbReference type="KEGG" id="smo:SELMODRAFT_69190"/>
<dbReference type="InParanoid" id="D8R3C1"/>
<name>D8R3C1_SELML</name>
<protein>
    <recommendedName>
        <fullName evidence="3">Pentacotripeptide-repeat region of PRORP domain-containing protein</fullName>
    </recommendedName>
</protein>
<proteinExistence type="predicted"/>
<dbReference type="AlphaFoldDB" id="D8R3C1"/>
<dbReference type="PANTHER" id="PTHR47926:SF382">
    <property type="entry name" value="PENTACOTRIPEPTIDE-REPEAT REGION OF PRORP DOMAIN-CONTAINING PROTEIN"/>
    <property type="match status" value="1"/>
</dbReference>
<dbReference type="Proteomes" id="UP000001514">
    <property type="component" value="Unassembled WGS sequence"/>
</dbReference>
<evidence type="ECO:0000313" key="2">
    <source>
        <dbReference type="Proteomes" id="UP000001514"/>
    </source>
</evidence>
<dbReference type="Pfam" id="PF20431">
    <property type="entry name" value="E_motif"/>
    <property type="match status" value="1"/>
</dbReference>
<feature type="non-terminal residue" evidence="1">
    <location>
        <position position="1"/>
    </location>
</feature>
<keyword evidence="2" id="KW-1185">Reference proteome</keyword>